<proteinExistence type="predicted"/>
<dbReference type="PANTHER" id="PTHR37294:SF1">
    <property type="entry name" value="3'-5' EXORIBONUCLEASE YHAM"/>
    <property type="match status" value="1"/>
</dbReference>
<dbReference type="CDD" id="cd04492">
    <property type="entry name" value="YhaM_OBF_like"/>
    <property type="match status" value="1"/>
</dbReference>
<dbReference type="RefSeq" id="WP_154897873.1">
    <property type="nucleotide sequence ID" value="NZ_CAXAST010000003.1"/>
</dbReference>
<evidence type="ECO:0000259" key="2">
    <source>
        <dbReference type="SMART" id="SM00471"/>
    </source>
</evidence>
<dbReference type="CDD" id="cd00077">
    <property type="entry name" value="HDc"/>
    <property type="match status" value="1"/>
</dbReference>
<dbReference type="InterPro" id="IPR006674">
    <property type="entry name" value="HD_domain"/>
</dbReference>
<sequence>MSRQNINQLKDGDTVNEVYLLVDKQLRANRNASLFLSADLRDSTGVVNARMWNVLEERMQHFQSGNYVQAKGKVHLFQGTLQIILTYIEPVSAENLDPADFQPQAPQDVQQLLTKLREMLLGIENNEIRTLMECFLVDEALMDEFCRAPAGVKTHHAYHGGLIEHVVNLMETAQRISDLYPKADMSLLLAGVFLHDLGKVRELGYENEFIYTDEGQLLGHLIIGVEMLTEKIRAYQEMTGESFPKEAELRLKHMIVSHHGTYEFGSARLPMTPEAVALHHLDNLDAKVNEFARFIDDDLNSTSNWTPYSPRLQRKLFKGITED</sequence>
<dbReference type="PANTHER" id="PTHR37294">
    <property type="entry name" value="3'-5' EXORIBONUCLEASE YHAM"/>
    <property type="match status" value="1"/>
</dbReference>
<evidence type="ECO:0000313" key="3">
    <source>
        <dbReference type="EMBL" id="HCO26680.1"/>
    </source>
</evidence>
<dbReference type="InterPro" id="IPR004365">
    <property type="entry name" value="NA-bd_OB_tRNA"/>
</dbReference>
<gene>
    <name evidence="3" type="ORF">DIT97_28065</name>
</gene>
<dbReference type="GO" id="GO:0031125">
    <property type="term" value="P:rRNA 3'-end processing"/>
    <property type="evidence" value="ECO:0007669"/>
    <property type="project" value="TreeGrafter"/>
</dbReference>
<protein>
    <submittedName>
        <fullName evidence="3">CMP-binding protein</fullName>
    </submittedName>
</protein>
<accession>A0A517X7L5</accession>
<dbReference type="Gene3D" id="1.10.3210.10">
    <property type="entry name" value="Hypothetical protein af1432"/>
    <property type="match status" value="1"/>
</dbReference>
<keyword evidence="1" id="KW-0378">Hydrolase</keyword>
<dbReference type="InterPro" id="IPR012340">
    <property type="entry name" value="NA-bd_OB-fold"/>
</dbReference>
<dbReference type="InterPro" id="IPR006675">
    <property type="entry name" value="HDIG_dom"/>
</dbReference>
<dbReference type="GO" id="GO:0016787">
    <property type="term" value="F:hydrolase activity"/>
    <property type="evidence" value="ECO:0007669"/>
    <property type="project" value="UniProtKB-KW"/>
</dbReference>
<dbReference type="Proteomes" id="UP000263642">
    <property type="component" value="Unassembled WGS sequence"/>
</dbReference>
<organism evidence="3 4">
    <name type="scientific">Gimesia maris</name>
    <dbReference type="NCBI Taxonomy" id="122"/>
    <lineage>
        <taxon>Bacteria</taxon>
        <taxon>Pseudomonadati</taxon>
        <taxon>Planctomycetota</taxon>
        <taxon>Planctomycetia</taxon>
        <taxon>Planctomycetales</taxon>
        <taxon>Planctomycetaceae</taxon>
        <taxon>Gimesia</taxon>
    </lineage>
</organism>
<name>A0A3D3RGD6_9PLAN</name>
<accession>A0A3D3RGD6</accession>
<dbReference type="SUPFAM" id="SSF109604">
    <property type="entry name" value="HD-domain/PDEase-like"/>
    <property type="match status" value="1"/>
</dbReference>
<reference evidence="3 4" key="1">
    <citation type="journal article" date="2018" name="Nat. Biotechnol.">
        <title>A standardized bacterial taxonomy based on genome phylogeny substantially revises the tree of life.</title>
        <authorList>
            <person name="Parks D.H."/>
            <person name="Chuvochina M."/>
            <person name="Waite D.W."/>
            <person name="Rinke C."/>
            <person name="Skarshewski A."/>
            <person name="Chaumeil P.A."/>
            <person name="Hugenholtz P."/>
        </authorList>
    </citation>
    <scope>NUCLEOTIDE SEQUENCE [LARGE SCALE GENOMIC DNA]</scope>
    <source>
        <strain evidence="3">UBA9375</strain>
    </source>
</reference>
<evidence type="ECO:0000256" key="1">
    <source>
        <dbReference type="ARBA" id="ARBA00022801"/>
    </source>
</evidence>
<dbReference type="InterPro" id="IPR050798">
    <property type="entry name" value="YhaM_exoribonuc/phosphodiest"/>
</dbReference>
<dbReference type="NCBIfam" id="TIGR00277">
    <property type="entry name" value="HDIG"/>
    <property type="match status" value="1"/>
</dbReference>
<dbReference type="GO" id="GO:0003676">
    <property type="term" value="F:nucleic acid binding"/>
    <property type="evidence" value="ECO:0007669"/>
    <property type="project" value="InterPro"/>
</dbReference>
<dbReference type="AlphaFoldDB" id="A0A3D3RGD6"/>
<dbReference type="SUPFAM" id="SSF50249">
    <property type="entry name" value="Nucleic acid-binding proteins"/>
    <property type="match status" value="1"/>
</dbReference>
<dbReference type="Pfam" id="PF01336">
    <property type="entry name" value="tRNA_anti-codon"/>
    <property type="match status" value="1"/>
</dbReference>
<dbReference type="Gene3D" id="2.40.50.140">
    <property type="entry name" value="Nucleic acid-binding proteins"/>
    <property type="match status" value="1"/>
</dbReference>
<dbReference type="Pfam" id="PF01966">
    <property type="entry name" value="HD"/>
    <property type="match status" value="1"/>
</dbReference>
<dbReference type="InterPro" id="IPR003607">
    <property type="entry name" value="HD/PDEase_dom"/>
</dbReference>
<feature type="domain" description="HD/PDEase" evidence="2">
    <location>
        <begin position="158"/>
        <end position="296"/>
    </location>
</feature>
<evidence type="ECO:0000313" key="4">
    <source>
        <dbReference type="Proteomes" id="UP000263642"/>
    </source>
</evidence>
<dbReference type="EMBL" id="DQAY01000167">
    <property type="protein sequence ID" value="HCO26680.1"/>
    <property type="molecule type" value="Genomic_DNA"/>
</dbReference>
<comment type="caution">
    <text evidence="3">The sequence shown here is derived from an EMBL/GenBank/DDBJ whole genome shotgun (WGS) entry which is preliminary data.</text>
</comment>
<dbReference type="SMART" id="SM00471">
    <property type="entry name" value="HDc"/>
    <property type="match status" value="1"/>
</dbReference>